<dbReference type="SUPFAM" id="SSF48726">
    <property type="entry name" value="Immunoglobulin"/>
    <property type="match status" value="2"/>
</dbReference>
<dbReference type="PROSITE" id="PS50835">
    <property type="entry name" value="IG_LIKE"/>
    <property type="match status" value="2"/>
</dbReference>
<protein>
    <submittedName>
        <fullName evidence="8">CMRF35-like molecule 7 isoform X2</fullName>
    </submittedName>
</protein>
<dbReference type="GO" id="GO:0004888">
    <property type="term" value="F:transmembrane signaling receptor activity"/>
    <property type="evidence" value="ECO:0007669"/>
    <property type="project" value="TreeGrafter"/>
</dbReference>
<dbReference type="InterPro" id="IPR007110">
    <property type="entry name" value="Ig-like_dom"/>
</dbReference>
<dbReference type="PANTHER" id="PTHR11860:SF87">
    <property type="entry name" value="CMRF35-LIKE MOLECULE 8"/>
    <property type="match status" value="1"/>
</dbReference>
<dbReference type="GO" id="GO:0005886">
    <property type="term" value="C:plasma membrane"/>
    <property type="evidence" value="ECO:0007669"/>
    <property type="project" value="TreeGrafter"/>
</dbReference>
<sequence>MAVLLLPVLILQAISGCACLWTVEKVTAKPGGSITIPCHYNWRFREQEKYWCRGRMWYMCVRVREWAGRVSVMDNPDKLVTTLMFSELQVRDAGRYWCAVKNGGLMSDIRTSMELQVTDDPDLWVSRALLSAPEGGIVHVQCLYSDRLKKVEKKWCRGGDLHSCQSQHSAQISQNAQLQLSDEGQGLFSVARAGLRTDEAGWYWCSAAGVQAPVHICITTTHNYTLQNDTVLEYPSSTPESPPIATPTTSHRWSVCVIVLLAAVMSVLVGAVCWRWRTHQPEVQVRERWTESAELSVTDDAELLDRDWSRAAVLQLQEESNS</sequence>
<accession>A0A979ELZ2</accession>
<feature type="chain" id="PRO_5036916841" evidence="5">
    <location>
        <begin position="20"/>
        <end position="322"/>
    </location>
</feature>
<evidence type="ECO:0000259" key="6">
    <source>
        <dbReference type="PROSITE" id="PS50835"/>
    </source>
</evidence>
<name>A0A979ELZ2_ICTPU</name>
<dbReference type="GeneID" id="108257213"/>
<evidence type="ECO:0000256" key="4">
    <source>
        <dbReference type="SAM" id="Phobius"/>
    </source>
</evidence>
<dbReference type="Proteomes" id="UP000221080">
    <property type="component" value="Chromosome 24"/>
</dbReference>
<gene>
    <name evidence="8" type="primary">si:ch211-264f5.2</name>
</gene>
<keyword evidence="5" id="KW-0732">Signal</keyword>
<evidence type="ECO:0000256" key="1">
    <source>
        <dbReference type="ARBA" id="ARBA00004370"/>
    </source>
</evidence>
<evidence type="ECO:0000256" key="5">
    <source>
        <dbReference type="SAM" id="SignalP"/>
    </source>
</evidence>
<dbReference type="PANTHER" id="PTHR11860">
    <property type="entry name" value="POLYMERIC-IMMUNOGLOBULIN RECEPTOR"/>
    <property type="match status" value="1"/>
</dbReference>
<keyword evidence="3 4" id="KW-0472">Membrane</keyword>
<feature type="signal peptide" evidence="5">
    <location>
        <begin position="1"/>
        <end position="19"/>
    </location>
</feature>
<comment type="subcellular location">
    <subcellularLocation>
        <location evidence="1">Membrane</location>
    </subcellularLocation>
</comment>
<dbReference type="InterPro" id="IPR036179">
    <property type="entry name" value="Ig-like_dom_sf"/>
</dbReference>
<dbReference type="InterPro" id="IPR013106">
    <property type="entry name" value="Ig_V-set"/>
</dbReference>
<dbReference type="InterPro" id="IPR013783">
    <property type="entry name" value="Ig-like_fold"/>
</dbReference>
<keyword evidence="7" id="KW-1185">Reference proteome</keyword>
<evidence type="ECO:0000256" key="2">
    <source>
        <dbReference type="ARBA" id="ARBA00022692"/>
    </source>
</evidence>
<dbReference type="AlphaFoldDB" id="A0A979ELZ2"/>
<keyword evidence="4" id="KW-1133">Transmembrane helix</keyword>
<dbReference type="Gene3D" id="2.60.40.10">
    <property type="entry name" value="Immunoglobulins"/>
    <property type="match status" value="2"/>
</dbReference>
<organism evidence="7 8">
    <name type="scientific">Ictalurus punctatus</name>
    <name type="common">Channel catfish</name>
    <name type="synonym">Silurus punctatus</name>
    <dbReference type="NCBI Taxonomy" id="7998"/>
    <lineage>
        <taxon>Eukaryota</taxon>
        <taxon>Metazoa</taxon>
        <taxon>Chordata</taxon>
        <taxon>Craniata</taxon>
        <taxon>Vertebrata</taxon>
        <taxon>Euteleostomi</taxon>
        <taxon>Actinopterygii</taxon>
        <taxon>Neopterygii</taxon>
        <taxon>Teleostei</taxon>
        <taxon>Ostariophysi</taxon>
        <taxon>Siluriformes</taxon>
        <taxon>Ictaluridae</taxon>
        <taxon>Ictalurus</taxon>
    </lineage>
</organism>
<dbReference type="CDD" id="cd05716">
    <property type="entry name" value="IgV_pIgR_like"/>
    <property type="match status" value="1"/>
</dbReference>
<feature type="transmembrane region" description="Helical" evidence="4">
    <location>
        <begin position="252"/>
        <end position="274"/>
    </location>
</feature>
<dbReference type="RefSeq" id="XP_047006543.1">
    <property type="nucleotide sequence ID" value="XM_047150587.2"/>
</dbReference>
<feature type="domain" description="Ig-like" evidence="6">
    <location>
        <begin position="121"/>
        <end position="215"/>
    </location>
</feature>
<feature type="domain" description="Ig-like" evidence="6">
    <location>
        <begin position="7"/>
        <end position="118"/>
    </location>
</feature>
<dbReference type="Pfam" id="PF07686">
    <property type="entry name" value="V-set"/>
    <property type="match status" value="1"/>
</dbReference>
<proteinExistence type="predicted"/>
<dbReference type="InterPro" id="IPR003599">
    <property type="entry name" value="Ig_sub"/>
</dbReference>
<dbReference type="SMART" id="SM00409">
    <property type="entry name" value="IG"/>
    <property type="match status" value="2"/>
</dbReference>
<keyword evidence="2 4" id="KW-0812">Transmembrane</keyword>
<evidence type="ECO:0000256" key="3">
    <source>
        <dbReference type="ARBA" id="ARBA00023136"/>
    </source>
</evidence>
<reference evidence="7" key="1">
    <citation type="journal article" date="2016" name="Nat. Commun.">
        <title>The channel catfish genome sequence provides insights into the evolution of scale formation in teleosts.</title>
        <authorList>
            <person name="Liu Z."/>
            <person name="Liu S."/>
            <person name="Yao J."/>
            <person name="Bao L."/>
            <person name="Zhang J."/>
            <person name="Li Y."/>
            <person name="Jiang C."/>
            <person name="Sun L."/>
            <person name="Wang R."/>
            <person name="Zhang Y."/>
            <person name="Zhou T."/>
            <person name="Zeng Q."/>
            <person name="Fu Q."/>
            <person name="Gao S."/>
            <person name="Li N."/>
            <person name="Koren S."/>
            <person name="Jiang Y."/>
            <person name="Zimin A."/>
            <person name="Xu P."/>
            <person name="Phillippy A.M."/>
            <person name="Geng X."/>
            <person name="Song L."/>
            <person name="Sun F."/>
            <person name="Li C."/>
            <person name="Wang X."/>
            <person name="Chen A."/>
            <person name="Jin Y."/>
            <person name="Yuan Z."/>
            <person name="Yang Y."/>
            <person name="Tan S."/>
            <person name="Peatman E."/>
            <person name="Lu J."/>
            <person name="Qin Z."/>
            <person name="Dunham R."/>
            <person name="Li Z."/>
            <person name="Sonstegard T."/>
            <person name="Feng J."/>
            <person name="Danzmann R.G."/>
            <person name="Schroeder S."/>
            <person name="Scheffler B."/>
            <person name="Duke M.V."/>
            <person name="Ballard L."/>
            <person name="Kucuktas H."/>
            <person name="Kaltenboeck L."/>
            <person name="Liu H."/>
            <person name="Armbruster J."/>
            <person name="Xie Y."/>
            <person name="Kirby M.L."/>
            <person name="Tian Y."/>
            <person name="Flanagan M.E."/>
            <person name="Mu W."/>
            <person name="Waldbieser G.C."/>
        </authorList>
    </citation>
    <scope>NUCLEOTIDE SEQUENCE [LARGE SCALE GENOMIC DNA]</scope>
    <source>
        <strain evidence="7">SDA103</strain>
    </source>
</reference>
<evidence type="ECO:0000313" key="7">
    <source>
        <dbReference type="Proteomes" id="UP000221080"/>
    </source>
</evidence>
<evidence type="ECO:0000313" key="8">
    <source>
        <dbReference type="RefSeq" id="XP_047006543.1"/>
    </source>
</evidence>
<dbReference type="InterPro" id="IPR050671">
    <property type="entry name" value="CD300_family_receptors"/>
</dbReference>
<reference evidence="8" key="2">
    <citation type="submission" date="2025-08" db="UniProtKB">
        <authorList>
            <consortium name="RefSeq"/>
        </authorList>
    </citation>
    <scope>IDENTIFICATION</scope>
    <source>
        <tissue evidence="8">Blood</tissue>
    </source>
</reference>